<comment type="caution">
    <text evidence="2">The sequence shown here is derived from an EMBL/GenBank/DDBJ whole genome shotgun (WGS) entry which is preliminary data.</text>
</comment>
<sequence length="94" mass="10485">MLIPRVVPSASTSYTLESSGSRDRAPEPSTLLRYEPRIGTSLSWHHILVAILNKSSVDNPPYYKFRHVTLLRGANTPLRFTVSATPITTVYNEA</sequence>
<evidence type="ECO:0000256" key="1">
    <source>
        <dbReference type="SAM" id="MobiDB-lite"/>
    </source>
</evidence>
<feature type="region of interest" description="Disordered" evidence="1">
    <location>
        <begin position="1"/>
        <end position="28"/>
    </location>
</feature>
<organism evidence="2 3">
    <name type="scientific">Temnothorax longispinosus</name>
    <dbReference type="NCBI Taxonomy" id="300112"/>
    <lineage>
        <taxon>Eukaryota</taxon>
        <taxon>Metazoa</taxon>
        <taxon>Ecdysozoa</taxon>
        <taxon>Arthropoda</taxon>
        <taxon>Hexapoda</taxon>
        <taxon>Insecta</taxon>
        <taxon>Pterygota</taxon>
        <taxon>Neoptera</taxon>
        <taxon>Endopterygota</taxon>
        <taxon>Hymenoptera</taxon>
        <taxon>Apocrita</taxon>
        <taxon>Aculeata</taxon>
        <taxon>Formicoidea</taxon>
        <taxon>Formicidae</taxon>
        <taxon>Myrmicinae</taxon>
        <taxon>Temnothorax</taxon>
    </lineage>
</organism>
<keyword evidence="3" id="KW-1185">Reference proteome</keyword>
<reference evidence="2 3" key="1">
    <citation type="journal article" date="2019" name="Philos. Trans. R. Soc. Lond., B, Biol. Sci.">
        <title>Ant behaviour and brain gene expression of defending hosts depend on the ecological success of the intruding social parasite.</title>
        <authorList>
            <person name="Kaur R."/>
            <person name="Stoldt M."/>
            <person name="Jongepier E."/>
            <person name="Feldmeyer B."/>
            <person name="Menzel F."/>
            <person name="Bornberg-Bauer E."/>
            <person name="Foitzik S."/>
        </authorList>
    </citation>
    <scope>NUCLEOTIDE SEQUENCE [LARGE SCALE GENOMIC DNA]</scope>
    <source>
        <tissue evidence="2">Whole body</tissue>
    </source>
</reference>
<accession>A0A4S2KSA3</accession>
<feature type="compositionally biased region" description="Polar residues" evidence="1">
    <location>
        <begin position="9"/>
        <end position="19"/>
    </location>
</feature>
<gene>
    <name evidence="2" type="ORF">DBV15_11361</name>
</gene>
<dbReference type="AlphaFoldDB" id="A0A4S2KSA3"/>
<dbReference type="Proteomes" id="UP000310200">
    <property type="component" value="Unassembled WGS sequence"/>
</dbReference>
<evidence type="ECO:0000313" key="3">
    <source>
        <dbReference type="Proteomes" id="UP000310200"/>
    </source>
</evidence>
<dbReference type="EMBL" id="QBLH01001846">
    <property type="protein sequence ID" value="TGZ50897.1"/>
    <property type="molecule type" value="Genomic_DNA"/>
</dbReference>
<evidence type="ECO:0000313" key="2">
    <source>
        <dbReference type="EMBL" id="TGZ50897.1"/>
    </source>
</evidence>
<protein>
    <submittedName>
        <fullName evidence="2">Uncharacterized protein</fullName>
    </submittedName>
</protein>
<proteinExistence type="predicted"/>
<name>A0A4S2KSA3_9HYME</name>